<dbReference type="Proteomes" id="UP000006898">
    <property type="component" value="Chromosome"/>
</dbReference>
<reference evidence="1 2" key="1">
    <citation type="journal article" date="2010" name="Nature">
        <title>Nitrite-driven anaerobic methane oxidation by oxygenic bacteria.</title>
        <authorList>
            <person name="Ettwig K.F."/>
            <person name="Butler M.K."/>
            <person name="Le Paslier D."/>
            <person name="Pelletier E."/>
            <person name="Mangenot S."/>
            <person name="Kuypers M.M.M."/>
            <person name="Schreiber F."/>
            <person name="Dutilh B.E."/>
            <person name="Zedelius J."/>
            <person name="de Beer D."/>
            <person name="Gloerich J."/>
            <person name="Wessels H.J.C.T."/>
            <person name="van Allen T."/>
            <person name="Luesken F."/>
            <person name="Wu M."/>
            <person name="van de Pas-Schoonen K.T."/>
            <person name="Op den Camp H.J.M."/>
            <person name="Janssen-Megens E.M."/>
            <person name="Francoijs K-J."/>
            <person name="Stunnenberg H."/>
            <person name="Weissenbach J."/>
            <person name="Jetten M.S.M."/>
            <person name="Strous M."/>
        </authorList>
    </citation>
    <scope>NUCLEOTIDE SEQUENCE [LARGE SCALE GENOMIC DNA]</scope>
</reference>
<evidence type="ECO:0000313" key="1">
    <source>
        <dbReference type="EMBL" id="CBE68351.1"/>
    </source>
</evidence>
<protein>
    <submittedName>
        <fullName evidence="1">DNA replication and repair protein recF</fullName>
    </submittedName>
</protein>
<accession>D5MF22</accession>
<dbReference type="STRING" id="671143.DAMO_1291"/>
<name>D5MF22_METO1</name>
<evidence type="ECO:0000313" key="2">
    <source>
        <dbReference type="Proteomes" id="UP000006898"/>
    </source>
</evidence>
<sequence length="49" mass="4723">MATSVKVAAGGGDEVGVKLRVPEAVGDEVDDALFGLEGSGDAEEGGGFG</sequence>
<dbReference type="HOGENOM" id="CLU_3133569_0_0_0"/>
<dbReference type="EMBL" id="FP565575">
    <property type="protein sequence ID" value="CBE68351.1"/>
    <property type="molecule type" value="Genomic_DNA"/>
</dbReference>
<proteinExistence type="predicted"/>
<dbReference type="KEGG" id="mox:DAMO_1291"/>
<organism evidence="1 2">
    <name type="scientific">Methylomirabilis oxygeniifera</name>
    <dbReference type="NCBI Taxonomy" id="671143"/>
    <lineage>
        <taxon>Bacteria</taxon>
        <taxon>Candidatus Methylomirabilota</taxon>
        <taxon>Candidatus Methylomirabilia</taxon>
        <taxon>Candidatus Methylomirabilales</taxon>
        <taxon>Candidatus Methylomirabilaceae</taxon>
        <taxon>Candidatus Methylomirabilis</taxon>
    </lineage>
</organism>
<gene>
    <name evidence="1" type="ORF">DAMO_1291</name>
</gene>
<dbReference type="AlphaFoldDB" id="D5MF22"/>